<dbReference type="EMBL" id="WTPW01002314">
    <property type="protein sequence ID" value="KAF0386960.1"/>
    <property type="molecule type" value="Genomic_DNA"/>
</dbReference>
<proteinExistence type="predicted"/>
<dbReference type="OrthoDB" id="2439297at2759"/>
<evidence type="ECO:0000313" key="2">
    <source>
        <dbReference type="EMBL" id="KAF0386960.1"/>
    </source>
</evidence>
<feature type="transmembrane region" description="Helical" evidence="1">
    <location>
        <begin position="87"/>
        <end position="107"/>
    </location>
</feature>
<evidence type="ECO:0000313" key="3">
    <source>
        <dbReference type="Proteomes" id="UP000439903"/>
    </source>
</evidence>
<gene>
    <name evidence="2" type="ORF">F8M41_011299</name>
</gene>
<comment type="caution">
    <text evidence="2">The sequence shown here is derived from an EMBL/GenBank/DDBJ whole genome shotgun (WGS) entry which is preliminary data.</text>
</comment>
<name>A0A8H3WZC5_GIGMA</name>
<keyword evidence="1" id="KW-0472">Membrane</keyword>
<sequence length="108" mass="11686">MSSNISSNLSTLFTKDTSTIMSSNTNSPADMNSVTANSSSTEGVMEQYFVLECKARSYFTLAKISQSQQIRGLSNSNILLKSSFTRAVPYGIVALIVSPFISLFALLL</sequence>
<keyword evidence="3" id="KW-1185">Reference proteome</keyword>
<protein>
    <submittedName>
        <fullName evidence="2">Uncharacterized protein</fullName>
    </submittedName>
</protein>
<reference evidence="2 3" key="1">
    <citation type="journal article" date="2019" name="Environ. Microbiol.">
        <title>At the nexus of three kingdoms: the genome of the mycorrhizal fungus Gigaspora margarita provides insights into plant, endobacterial and fungal interactions.</title>
        <authorList>
            <person name="Venice F."/>
            <person name="Ghignone S."/>
            <person name="Salvioli di Fossalunga A."/>
            <person name="Amselem J."/>
            <person name="Novero M."/>
            <person name="Xianan X."/>
            <person name="Sedzielewska Toro K."/>
            <person name="Morin E."/>
            <person name="Lipzen A."/>
            <person name="Grigoriev I.V."/>
            <person name="Henrissat B."/>
            <person name="Martin F.M."/>
            <person name="Bonfante P."/>
        </authorList>
    </citation>
    <scope>NUCLEOTIDE SEQUENCE [LARGE SCALE GENOMIC DNA]</scope>
    <source>
        <strain evidence="2 3">BEG34</strain>
    </source>
</reference>
<dbReference type="AlphaFoldDB" id="A0A8H3WZC5"/>
<dbReference type="Proteomes" id="UP000439903">
    <property type="component" value="Unassembled WGS sequence"/>
</dbReference>
<organism evidence="2 3">
    <name type="scientific">Gigaspora margarita</name>
    <dbReference type="NCBI Taxonomy" id="4874"/>
    <lineage>
        <taxon>Eukaryota</taxon>
        <taxon>Fungi</taxon>
        <taxon>Fungi incertae sedis</taxon>
        <taxon>Mucoromycota</taxon>
        <taxon>Glomeromycotina</taxon>
        <taxon>Glomeromycetes</taxon>
        <taxon>Diversisporales</taxon>
        <taxon>Gigasporaceae</taxon>
        <taxon>Gigaspora</taxon>
    </lineage>
</organism>
<keyword evidence="1" id="KW-0812">Transmembrane</keyword>
<accession>A0A8H3WZC5</accession>
<keyword evidence="1" id="KW-1133">Transmembrane helix</keyword>
<evidence type="ECO:0000256" key="1">
    <source>
        <dbReference type="SAM" id="Phobius"/>
    </source>
</evidence>